<dbReference type="AlphaFoldDB" id="A0A0C9UTL4"/>
<keyword evidence="2" id="KW-1185">Reference proteome</keyword>
<dbReference type="EMBL" id="KN837301">
    <property type="protein sequence ID" value="KIJ28661.1"/>
    <property type="molecule type" value="Genomic_DNA"/>
</dbReference>
<evidence type="ECO:0000313" key="1">
    <source>
        <dbReference type="EMBL" id="KIJ28661.1"/>
    </source>
</evidence>
<feature type="non-terminal residue" evidence="1">
    <location>
        <position position="1"/>
    </location>
</feature>
<dbReference type="HOGENOM" id="CLU_2967541_0_0_1"/>
<accession>A0A0C9UTL4</accession>
<dbReference type="Proteomes" id="UP000054279">
    <property type="component" value="Unassembled WGS sequence"/>
</dbReference>
<name>A0A0C9UTL4_SPHS4</name>
<organism evidence="1 2">
    <name type="scientific">Sphaerobolus stellatus (strain SS14)</name>
    <dbReference type="NCBI Taxonomy" id="990650"/>
    <lineage>
        <taxon>Eukaryota</taxon>
        <taxon>Fungi</taxon>
        <taxon>Dikarya</taxon>
        <taxon>Basidiomycota</taxon>
        <taxon>Agaricomycotina</taxon>
        <taxon>Agaricomycetes</taxon>
        <taxon>Phallomycetidae</taxon>
        <taxon>Geastrales</taxon>
        <taxon>Sphaerobolaceae</taxon>
        <taxon>Sphaerobolus</taxon>
    </lineage>
</organism>
<reference evidence="1 2" key="1">
    <citation type="submission" date="2014-06" db="EMBL/GenBank/DDBJ databases">
        <title>Evolutionary Origins and Diversification of the Mycorrhizal Mutualists.</title>
        <authorList>
            <consortium name="DOE Joint Genome Institute"/>
            <consortium name="Mycorrhizal Genomics Consortium"/>
            <person name="Kohler A."/>
            <person name="Kuo A."/>
            <person name="Nagy L.G."/>
            <person name="Floudas D."/>
            <person name="Copeland A."/>
            <person name="Barry K.W."/>
            <person name="Cichocki N."/>
            <person name="Veneault-Fourrey C."/>
            <person name="LaButti K."/>
            <person name="Lindquist E.A."/>
            <person name="Lipzen A."/>
            <person name="Lundell T."/>
            <person name="Morin E."/>
            <person name="Murat C."/>
            <person name="Riley R."/>
            <person name="Ohm R."/>
            <person name="Sun H."/>
            <person name="Tunlid A."/>
            <person name="Henrissat B."/>
            <person name="Grigoriev I.V."/>
            <person name="Hibbett D.S."/>
            <person name="Martin F."/>
        </authorList>
    </citation>
    <scope>NUCLEOTIDE SEQUENCE [LARGE SCALE GENOMIC DNA]</scope>
    <source>
        <strain evidence="1 2">SS14</strain>
    </source>
</reference>
<gene>
    <name evidence="1" type="ORF">M422DRAFT_37262</name>
</gene>
<proteinExistence type="predicted"/>
<sequence>ENREIQTERTKEAALMTDAARIWEESTDMAGCAALRVGTSMPIRHVHSYSRTNDKWVKQ</sequence>
<evidence type="ECO:0000313" key="2">
    <source>
        <dbReference type="Proteomes" id="UP000054279"/>
    </source>
</evidence>
<protein>
    <submittedName>
        <fullName evidence="1">Uncharacterized protein</fullName>
    </submittedName>
</protein>